<feature type="domain" description="DUF1553" evidence="3">
    <location>
        <begin position="682"/>
        <end position="941"/>
    </location>
</feature>
<evidence type="ECO:0000313" key="6">
    <source>
        <dbReference type="Proteomes" id="UP001156601"/>
    </source>
</evidence>
<dbReference type="Pfam" id="PF07635">
    <property type="entry name" value="PSCyt1"/>
    <property type="match status" value="1"/>
</dbReference>
<accession>A0AA37SUB4</accession>
<dbReference type="EMBL" id="BSOT01000002">
    <property type="protein sequence ID" value="GLR69277.1"/>
    <property type="molecule type" value="Genomic_DNA"/>
</dbReference>
<evidence type="ECO:0008006" key="7">
    <source>
        <dbReference type="Google" id="ProtNLM"/>
    </source>
</evidence>
<evidence type="ECO:0000313" key="5">
    <source>
        <dbReference type="EMBL" id="GLR69277.1"/>
    </source>
</evidence>
<dbReference type="AlphaFoldDB" id="A0AA37SUB4"/>
<organism evidence="5 6">
    <name type="scientific">Agaribacter marinus</name>
    <dbReference type="NCBI Taxonomy" id="1431249"/>
    <lineage>
        <taxon>Bacteria</taxon>
        <taxon>Pseudomonadati</taxon>
        <taxon>Pseudomonadota</taxon>
        <taxon>Gammaproteobacteria</taxon>
        <taxon>Alteromonadales</taxon>
        <taxon>Alteromonadaceae</taxon>
        <taxon>Agaribacter</taxon>
    </lineage>
</organism>
<keyword evidence="6" id="KW-1185">Reference proteome</keyword>
<feature type="domain" description="DUF1549" evidence="2">
    <location>
        <begin position="114"/>
        <end position="319"/>
    </location>
</feature>
<evidence type="ECO:0000259" key="3">
    <source>
        <dbReference type="Pfam" id="PF07587"/>
    </source>
</evidence>
<reference evidence="5" key="1">
    <citation type="journal article" date="2014" name="Int. J. Syst. Evol. Microbiol.">
        <title>Complete genome sequence of Corynebacterium casei LMG S-19264T (=DSM 44701T), isolated from a smear-ripened cheese.</title>
        <authorList>
            <consortium name="US DOE Joint Genome Institute (JGI-PGF)"/>
            <person name="Walter F."/>
            <person name="Albersmeier A."/>
            <person name="Kalinowski J."/>
            <person name="Ruckert C."/>
        </authorList>
    </citation>
    <scope>NUCLEOTIDE SEQUENCE</scope>
    <source>
        <strain evidence="5">NBRC 110023</strain>
    </source>
</reference>
<dbReference type="Proteomes" id="UP001156601">
    <property type="component" value="Unassembled WGS sequence"/>
</dbReference>
<sequence length="985" mass="111724">MQQAGISFIMRDAALGRGHSGRRNIVPGDPDASELIARVESTDPNVRMPYKAKPLSPAQIATLRSWIAQGAQWEEHWAFVPPESQAVPDAVEFVSGDPTNLTRSTINNTVNNAIDNFVQEKLVEKGLRPAKRADKSTLLRRLSFDLTGLPPSPTQIDDFRSDKSPNAFEKQVDYLLDSPAFGERWAAMWLDIARYADSQGYTRDEYRVSWPYRDWVISAFNDNLSYKDFVVKQLAGDLLPARTMEDLIATGFHRQTPNNNEGGTDDEEFRVVAMLDRVSTTWSALNGLSMNCVQCHSHPYDPIEHSEFYKFYSFLNTAQDADRYADVPHLRIARDENEREALFELQEYMQQIAHEQTTNINGLADDAAQWQQLNIVSATANEIAALNKLIVSTAKRIAEIEDKESWPYKRNQRRLKQFKDVVEKLSAENGGQHDLALVNGELFADESIPPQAIVELKTDVNTSKKVSAIRVTALPVNLYEAAHTPDWAFSIDNIKLWLTLPNQAPQLLPVQSYLTNSLEVQDEQLKRHNGVNGNLSKTENAAGFFAHRLFRPRWTVAVLPESIELPKGASISIELAFLGHRRLNDKPPQLRRLRLEVTDNEDWLVYVNSPERQKSINQYVEYANTVGKTDTYNAPVILEQSEWDKRASALFYRGNFLDKQGEHLVPDTPAILPSFPVDVPRNRLTMAEWFFHDEQPLTARVAVNRFWFQLFGRGLVDTLEDFGGAGNEPSHPELLDWLALHFQHELNWDVKALIKLMVMSYSYQQDASATEAALDTDPANMWIARGPRQRLSAEMIRDQALFAAGLLSKKMGGEPVMPPQPAGIWGRKGRLIKDWENAKDEDRYRRAIYTFIKRAYTYPSFLTFDMETRELSHPRRIPTNTPLQALVTLNDPVFHEAAQGLAARMLSKKRVSQSDEQALRLGAELVLSRPPSKYEMARLNAALEALHQEFFDTKVNADTPEDQKLSDVWTAVASILLNLDAALTR</sequence>
<dbReference type="InterPro" id="IPR022655">
    <property type="entry name" value="DUF1553"/>
</dbReference>
<protein>
    <recommendedName>
        <fullName evidence="7">Planctomycete cytochrome C</fullName>
    </recommendedName>
</protein>
<evidence type="ECO:0000259" key="4">
    <source>
        <dbReference type="Pfam" id="PF07635"/>
    </source>
</evidence>
<feature type="coiled-coil region" evidence="1">
    <location>
        <begin position="383"/>
        <end position="428"/>
    </location>
</feature>
<dbReference type="Pfam" id="PF07587">
    <property type="entry name" value="PSD1"/>
    <property type="match status" value="1"/>
</dbReference>
<keyword evidence="1" id="KW-0175">Coiled coil</keyword>
<reference evidence="5" key="2">
    <citation type="submission" date="2023-01" db="EMBL/GenBank/DDBJ databases">
        <title>Draft genome sequence of Agaribacter marinus strain NBRC 110023.</title>
        <authorList>
            <person name="Sun Q."/>
            <person name="Mori K."/>
        </authorList>
    </citation>
    <scope>NUCLEOTIDE SEQUENCE</scope>
    <source>
        <strain evidence="5">NBRC 110023</strain>
    </source>
</reference>
<evidence type="ECO:0000256" key="1">
    <source>
        <dbReference type="SAM" id="Coils"/>
    </source>
</evidence>
<dbReference type="InterPro" id="IPR011444">
    <property type="entry name" value="DUF1549"/>
</dbReference>
<dbReference type="PANTHER" id="PTHR35889">
    <property type="entry name" value="CYCLOINULO-OLIGOSACCHARIDE FRUCTANOTRANSFERASE-RELATED"/>
    <property type="match status" value="1"/>
</dbReference>
<comment type="caution">
    <text evidence="5">The sequence shown here is derived from an EMBL/GenBank/DDBJ whole genome shotgun (WGS) entry which is preliminary data.</text>
</comment>
<dbReference type="PANTHER" id="PTHR35889:SF3">
    <property type="entry name" value="F-BOX DOMAIN-CONTAINING PROTEIN"/>
    <property type="match status" value="1"/>
</dbReference>
<dbReference type="Pfam" id="PF07583">
    <property type="entry name" value="PSCyt2"/>
    <property type="match status" value="1"/>
</dbReference>
<dbReference type="InterPro" id="IPR011429">
    <property type="entry name" value="Cyt_c_Planctomycete-type"/>
</dbReference>
<name>A0AA37SUB4_9ALTE</name>
<gene>
    <name evidence="5" type="ORF">GCM10007852_01850</name>
</gene>
<proteinExistence type="predicted"/>
<evidence type="ECO:0000259" key="2">
    <source>
        <dbReference type="Pfam" id="PF07583"/>
    </source>
</evidence>
<feature type="domain" description="Cytochrome C Planctomycete-type" evidence="4">
    <location>
        <begin position="2"/>
        <end position="49"/>
    </location>
</feature>